<dbReference type="Pfam" id="PF04542">
    <property type="entry name" value="Sigma70_r2"/>
    <property type="match status" value="1"/>
</dbReference>
<dbReference type="Pfam" id="PF08281">
    <property type="entry name" value="Sigma70_r4_2"/>
    <property type="match status" value="1"/>
</dbReference>
<keyword evidence="2" id="KW-0805">Transcription regulation</keyword>
<dbReference type="PANTHER" id="PTHR43133:SF62">
    <property type="entry name" value="RNA POLYMERASE SIGMA FACTOR SIGZ"/>
    <property type="match status" value="1"/>
</dbReference>
<organism evidence="7 8">
    <name type="scientific">Sphingomonas montanisoli</name>
    <dbReference type="NCBI Taxonomy" id="2606412"/>
    <lineage>
        <taxon>Bacteria</taxon>
        <taxon>Pseudomonadati</taxon>
        <taxon>Pseudomonadota</taxon>
        <taxon>Alphaproteobacteria</taxon>
        <taxon>Sphingomonadales</taxon>
        <taxon>Sphingomonadaceae</taxon>
        <taxon>Sphingomonas</taxon>
    </lineage>
</organism>
<dbReference type="GO" id="GO:0016987">
    <property type="term" value="F:sigma factor activity"/>
    <property type="evidence" value="ECO:0007669"/>
    <property type="project" value="UniProtKB-KW"/>
</dbReference>
<dbReference type="GO" id="GO:0006352">
    <property type="term" value="P:DNA-templated transcription initiation"/>
    <property type="evidence" value="ECO:0007669"/>
    <property type="project" value="InterPro"/>
</dbReference>
<dbReference type="InterPro" id="IPR036388">
    <property type="entry name" value="WH-like_DNA-bd_sf"/>
</dbReference>
<dbReference type="AlphaFoldDB" id="A0A5D9CA55"/>
<feature type="domain" description="RNA polymerase sigma-70 region 2" evidence="5">
    <location>
        <begin position="28"/>
        <end position="95"/>
    </location>
</feature>
<comment type="similarity">
    <text evidence="1">Belongs to the sigma-70 factor family. ECF subfamily.</text>
</comment>
<evidence type="ECO:0000259" key="5">
    <source>
        <dbReference type="Pfam" id="PF04542"/>
    </source>
</evidence>
<dbReference type="CDD" id="cd06171">
    <property type="entry name" value="Sigma70_r4"/>
    <property type="match status" value="1"/>
</dbReference>
<dbReference type="SUPFAM" id="SSF88946">
    <property type="entry name" value="Sigma2 domain of RNA polymerase sigma factors"/>
    <property type="match status" value="1"/>
</dbReference>
<dbReference type="InterPro" id="IPR039425">
    <property type="entry name" value="RNA_pol_sigma-70-like"/>
</dbReference>
<dbReference type="Gene3D" id="1.10.1740.10">
    <property type="match status" value="1"/>
</dbReference>
<evidence type="ECO:0000313" key="8">
    <source>
        <dbReference type="Proteomes" id="UP000322077"/>
    </source>
</evidence>
<evidence type="ECO:0000256" key="3">
    <source>
        <dbReference type="ARBA" id="ARBA00023082"/>
    </source>
</evidence>
<accession>A0A5D9CA55</accession>
<evidence type="ECO:0000313" key="7">
    <source>
        <dbReference type="EMBL" id="TZG28654.1"/>
    </source>
</evidence>
<dbReference type="Gene3D" id="1.10.10.10">
    <property type="entry name" value="Winged helix-like DNA-binding domain superfamily/Winged helix DNA-binding domain"/>
    <property type="match status" value="1"/>
</dbReference>
<dbReference type="InterPro" id="IPR014284">
    <property type="entry name" value="RNA_pol_sigma-70_dom"/>
</dbReference>
<reference evidence="7 8" key="1">
    <citation type="submission" date="2019-08" db="EMBL/GenBank/DDBJ databases">
        <authorList>
            <person name="Wang G."/>
            <person name="Xu Z."/>
        </authorList>
    </citation>
    <scope>NUCLEOTIDE SEQUENCE [LARGE SCALE GENOMIC DNA]</scope>
    <source>
        <strain evidence="7 8">ZX</strain>
    </source>
</reference>
<dbReference type="SUPFAM" id="SSF88659">
    <property type="entry name" value="Sigma3 and sigma4 domains of RNA polymerase sigma factors"/>
    <property type="match status" value="1"/>
</dbReference>
<dbReference type="EMBL" id="VTOU01000001">
    <property type="protein sequence ID" value="TZG28654.1"/>
    <property type="molecule type" value="Genomic_DNA"/>
</dbReference>
<evidence type="ECO:0000256" key="4">
    <source>
        <dbReference type="ARBA" id="ARBA00023163"/>
    </source>
</evidence>
<evidence type="ECO:0000256" key="2">
    <source>
        <dbReference type="ARBA" id="ARBA00023015"/>
    </source>
</evidence>
<keyword evidence="4" id="KW-0804">Transcription</keyword>
<dbReference type="InterPro" id="IPR013324">
    <property type="entry name" value="RNA_pol_sigma_r3/r4-like"/>
</dbReference>
<dbReference type="InterPro" id="IPR013249">
    <property type="entry name" value="RNA_pol_sigma70_r4_t2"/>
</dbReference>
<dbReference type="InterPro" id="IPR013325">
    <property type="entry name" value="RNA_pol_sigma_r2"/>
</dbReference>
<dbReference type="GO" id="GO:0003677">
    <property type="term" value="F:DNA binding"/>
    <property type="evidence" value="ECO:0007669"/>
    <property type="project" value="InterPro"/>
</dbReference>
<gene>
    <name evidence="7" type="ORF">FYJ91_00430</name>
</gene>
<name>A0A5D9CA55_9SPHN</name>
<keyword evidence="8" id="KW-1185">Reference proteome</keyword>
<dbReference type="NCBIfam" id="TIGR02937">
    <property type="entry name" value="sigma70-ECF"/>
    <property type="match status" value="1"/>
</dbReference>
<dbReference type="PANTHER" id="PTHR43133">
    <property type="entry name" value="RNA POLYMERASE ECF-TYPE SIGMA FACTO"/>
    <property type="match status" value="1"/>
</dbReference>
<proteinExistence type="inferred from homology"/>
<evidence type="ECO:0000256" key="1">
    <source>
        <dbReference type="ARBA" id="ARBA00010641"/>
    </source>
</evidence>
<dbReference type="InterPro" id="IPR007627">
    <property type="entry name" value="RNA_pol_sigma70_r2"/>
</dbReference>
<sequence>MSAGTGSAELGVLLLATAEGDRAAFAELYRRTSAKLFGIVLRILPERSVAEDAMQDVYVKIWRNAAGYDALRGSPIAWLATIARNVAIDVRRRERPGTKLSTDEFDFDLVADEGGPSAEALAALRICLDRLDEDQRQLVLAAYLRGDSRDELAERLGHPSGTIKSWLHRALAKLKVCLGG</sequence>
<comment type="caution">
    <text evidence="7">The sequence shown here is derived from an EMBL/GenBank/DDBJ whole genome shotgun (WGS) entry which is preliminary data.</text>
</comment>
<keyword evidence="3" id="KW-0731">Sigma factor</keyword>
<feature type="domain" description="RNA polymerase sigma factor 70 region 4 type 2" evidence="6">
    <location>
        <begin position="123"/>
        <end position="174"/>
    </location>
</feature>
<evidence type="ECO:0000259" key="6">
    <source>
        <dbReference type="Pfam" id="PF08281"/>
    </source>
</evidence>
<protein>
    <submittedName>
        <fullName evidence="7">Sigma-70 family RNA polymerase sigma factor</fullName>
    </submittedName>
</protein>
<dbReference type="Proteomes" id="UP000322077">
    <property type="component" value="Unassembled WGS sequence"/>
</dbReference>
<dbReference type="RefSeq" id="WP_149520320.1">
    <property type="nucleotide sequence ID" value="NZ_VTOU01000001.1"/>
</dbReference>